<organism evidence="1">
    <name type="scientific">Rhizophora mucronata</name>
    <name type="common">Asiatic mangrove</name>
    <dbReference type="NCBI Taxonomy" id="61149"/>
    <lineage>
        <taxon>Eukaryota</taxon>
        <taxon>Viridiplantae</taxon>
        <taxon>Streptophyta</taxon>
        <taxon>Embryophyta</taxon>
        <taxon>Tracheophyta</taxon>
        <taxon>Spermatophyta</taxon>
        <taxon>Magnoliopsida</taxon>
        <taxon>eudicotyledons</taxon>
        <taxon>Gunneridae</taxon>
        <taxon>Pentapetalae</taxon>
        <taxon>rosids</taxon>
        <taxon>fabids</taxon>
        <taxon>Malpighiales</taxon>
        <taxon>Rhizophoraceae</taxon>
        <taxon>Rhizophora</taxon>
    </lineage>
</organism>
<accession>A0A2P2NBB9</accession>
<name>A0A2P2NBB9_RHIMU</name>
<sequence length="22" mass="2374">MHLISGVLLTPFLILITHIAGN</sequence>
<protein>
    <submittedName>
        <fullName evidence="1">Uncharacterized protein LOC105138274</fullName>
    </submittedName>
</protein>
<dbReference type="AlphaFoldDB" id="A0A2P2NBB9"/>
<dbReference type="EMBL" id="GGEC01059281">
    <property type="protein sequence ID" value="MBX39765.1"/>
    <property type="molecule type" value="Transcribed_RNA"/>
</dbReference>
<reference evidence="1" key="1">
    <citation type="submission" date="2018-02" db="EMBL/GenBank/DDBJ databases">
        <title>Rhizophora mucronata_Transcriptome.</title>
        <authorList>
            <person name="Meera S.P."/>
            <person name="Sreeshan A."/>
            <person name="Augustine A."/>
        </authorList>
    </citation>
    <scope>NUCLEOTIDE SEQUENCE</scope>
    <source>
        <tissue evidence="1">Leaf</tissue>
    </source>
</reference>
<proteinExistence type="predicted"/>
<evidence type="ECO:0000313" key="1">
    <source>
        <dbReference type="EMBL" id="MBX39765.1"/>
    </source>
</evidence>